<dbReference type="AlphaFoldDB" id="X1NYT1"/>
<evidence type="ECO:0000313" key="1">
    <source>
        <dbReference type="EMBL" id="GAI49207.1"/>
    </source>
</evidence>
<comment type="caution">
    <text evidence="1">The sequence shown here is derived from an EMBL/GenBank/DDBJ whole genome shotgun (WGS) entry which is preliminary data.</text>
</comment>
<dbReference type="EMBL" id="BARV01034652">
    <property type="protein sequence ID" value="GAI49207.1"/>
    <property type="molecule type" value="Genomic_DNA"/>
</dbReference>
<gene>
    <name evidence="1" type="ORF">S06H3_54216</name>
</gene>
<sequence length="35" mass="4035">ERTLNLARNALEIMRKNDPDIPNISSRIDGRLTIK</sequence>
<accession>X1NYT1</accession>
<protein>
    <submittedName>
        <fullName evidence="1">Uncharacterized protein</fullName>
    </submittedName>
</protein>
<feature type="non-terminal residue" evidence="1">
    <location>
        <position position="1"/>
    </location>
</feature>
<reference evidence="1" key="1">
    <citation type="journal article" date="2014" name="Front. Microbiol.">
        <title>High frequency of phylogenetically diverse reductive dehalogenase-homologous genes in deep subseafloor sedimentary metagenomes.</title>
        <authorList>
            <person name="Kawai M."/>
            <person name="Futagami T."/>
            <person name="Toyoda A."/>
            <person name="Takaki Y."/>
            <person name="Nishi S."/>
            <person name="Hori S."/>
            <person name="Arai W."/>
            <person name="Tsubouchi T."/>
            <person name="Morono Y."/>
            <person name="Uchiyama I."/>
            <person name="Ito T."/>
            <person name="Fujiyama A."/>
            <person name="Inagaki F."/>
            <person name="Takami H."/>
        </authorList>
    </citation>
    <scope>NUCLEOTIDE SEQUENCE</scope>
    <source>
        <strain evidence="1">Expedition CK06-06</strain>
    </source>
</reference>
<name>X1NYT1_9ZZZZ</name>
<organism evidence="1">
    <name type="scientific">marine sediment metagenome</name>
    <dbReference type="NCBI Taxonomy" id="412755"/>
    <lineage>
        <taxon>unclassified sequences</taxon>
        <taxon>metagenomes</taxon>
        <taxon>ecological metagenomes</taxon>
    </lineage>
</organism>
<proteinExistence type="predicted"/>